<proteinExistence type="predicted"/>
<reference evidence="4 5" key="1">
    <citation type="submission" date="2023-07" db="EMBL/GenBank/DDBJ databases">
        <title>Genomic Encyclopedia of Type Strains, Phase IV (KMG-IV): sequencing the most valuable type-strain genomes for metagenomic binning, comparative biology and taxonomic classification.</title>
        <authorList>
            <person name="Goeker M."/>
        </authorList>
    </citation>
    <scope>NUCLEOTIDE SEQUENCE [LARGE SCALE GENOMIC DNA]</scope>
    <source>
        <strain evidence="4 5">DSM 102814</strain>
    </source>
</reference>
<evidence type="ECO:0000256" key="1">
    <source>
        <dbReference type="ARBA" id="ARBA00023125"/>
    </source>
</evidence>
<evidence type="ECO:0000256" key="2">
    <source>
        <dbReference type="PROSITE-ProRule" id="PRU00335"/>
    </source>
</evidence>
<dbReference type="RefSeq" id="WP_309729703.1">
    <property type="nucleotide sequence ID" value="NZ_JAVDQA010000008.1"/>
</dbReference>
<organism evidence="4 5">
    <name type="scientific">Mesonia maritima</name>
    <dbReference type="NCBI Taxonomy" id="1793873"/>
    <lineage>
        <taxon>Bacteria</taxon>
        <taxon>Pseudomonadati</taxon>
        <taxon>Bacteroidota</taxon>
        <taxon>Flavobacteriia</taxon>
        <taxon>Flavobacteriales</taxon>
        <taxon>Flavobacteriaceae</taxon>
        <taxon>Mesonia</taxon>
    </lineage>
</organism>
<keyword evidence="5" id="KW-1185">Reference proteome</keyword>
<dbReference type="PROSITE" id="PS50977">
    <property type="entry name" value="HTH_TETR_2"/>
    <property type="match status" value="1"/>
</dbReference>
<evidence type="ECO:0000259" key="3">
    <source>
        <dbReference type="PROSITE" id="PS50977"/>
    </source>
</evidence>
<protein>
    <submittedName>
        <fullName evidence="4">AcrR family transcriptional regulator</fullName>
    </submittedName>
</protein>
<dbReference type="InterPro" id="IPR050624">
    <property type="entry name" value="HTH-type_Tx_Regulator"/>
</dbReference>
<feature type="domain" description="HTH tetR-type" evidence="3">
    <location>
        <begin position="3"/>
        <end position="63"/>
    </location>
</feature>
<evidence type="ECO:0000313" key="5">
    <source>
        <dbReference type="Proteomes" id="UP001257659"/>
    </source>
</evidence>
<dbReference type="Gene3D" id="1.10.357.10">
    <property type="entry name" value="Tetracycline Repressor, domain 2"/>
    <property type="match status" value="1"/>
</dbReference>
<dbReference type="SUPFAM" id="SSF48498">
    <property type="entry name" value="Tetracyclin repressor-like, C-terminal domain"/>
    <property type="match status" value="1"/>
</dbReference>
<dbReference type="InterPro" id="IPR036271">
    <property type="entry name" value="Tet_transcr_reg_TetR-rel_C_sf"/>
</dbReference>
<dbReference type="Pfam" id="PF00440">
    <property type="entry name" value="TetR_N"/>
    <property type="match status" value="1"/>
</dbReference>
<comment type="caution">
    <text evidence="4">The sequence shown here is derived from an EMBL/GenBank/DDBJ whole genome shotgun (WGS) entry which is preliminary data.</text>
</comment>
<feature type="DNA-binding region" description="H-T-H motif" evidence="2">
    <location>
        <begin position="26"/>
        <end position="45"/>
    </location>
</feature>
<keyword evidence="1 2" id="KW-0238">DNA-binding</keyword>
<dbReference type="SUPFAM" id="SSF46689">
    <property type="entry name" value="Homeodomain-like"/>
    <property type="match status" value="1"/>
</dbReference>
<evidence type="ECO:0000313" key="4">
    <source>
        <dbReference type="EMBL" id="MDR6301855.1"/>
    </source>
</evidence>
<name>A0ABU1K9A8_9FLAO</name>
<dbReference type="PANTHER" id="PTHR43479">
    <property type="entry name" value="ACREF/ENVCD OPERON REPRESSOR-RELATED"/>
    <property type="match status" value="1"/>
</dbReference>
<sequence length="190" mass="22171">MISERKKEIITIAAKLFKEKGYNAVSMRDLAQELGIKAASLYNHISSKQEILAIIILEVAESFTQHMQKTFPKNISVRQKLEEIIHMHIEITIQKTNYLACLNNDWMHLDEKNLAYYIEMRNGYEKQLRKIISEGIENGELEKRDEEIILFSLLSTLRTLYLWYSKKPSLKIELLKRDLTNTLLSGVIKA</sequence>
<dbReference type="PANTHER" id="PTHR43479:SF11">
    <property type="entry name" value="ACREF_ENVCD OPERON REPRESSOR-RELATED"/>
    <property type="match status" value="1"/>
</dbReference>
<gene>
    <name evidence="4" type="ORF">GGR31_002527</name>
</gene>
<dbReference type="InterPro" id="IPR041490">
    <property type="entry name" value="KstR2_TetR_C"/>
</dbReference>
<dbReference type="Gene3D" id="1.10.10.60">
    <property type="entry name" value="Homeodomain-like"/>
    <property type="match status" value="1"/>
</dbReference>
<dbReference type="EMBL" id="JAVDQA010000008">
    <property type="protein sequence ID" value="MDR6301855.1"/>
    <property type="molecule type" value="Genomic_DNA"/>
</dbReference>
<dbReference type="Pfam" id="PF17932">
    <property type="entry name" value="TetR_C_24"/>
    <property type="match status" value="1"/>
</dbReference>
<dbReference type="Proteomes" id="UP001257659">
    <property type="component" value="Unassembled WGS sequence"/>
</dbReference>
<dbReference type="InterPro" id="IPR009057">
    <property type="entry name" value="Homeodomain-like_sf"/>
</dbReference>
<dbReference type="InterPro" id="IPR001647">
    <property type="entry name" value="HTH_TetR"/>
</dbReference>
<dbReference type="PRINTS" id="PR00455">
    <property type="entry name" value="HTHTETR"/>
</dbReference>
<accession>A0ABU1K9A8</accession>